<dbReference type="AlphaFoldDB" id="A0A5B7HGY4"/>
<gene>
    <name evidence="1" type="ORF">E2C01_062300</name>
</gene>
<organism evidence="1 2">
    <name type="scientific">Portunus trituberculatus</name>
    <name type="common">Swimming crab</name>
    <name type="synonym">Neptunus trituberculatus</name>
    <dbReference type="NCBI Taxonomy" id="210409"/>
    <lineage>
        <taxon>Eukaryota</taxon>
        <taxon>Metazoa</taxon>
        <taxon>Ecdysozoa</taxon>
        <taxon>Arthropoda</taxon>
        <taxon>Crustacea</taxon>
        <taxon>Multicrustacea</taxon>
        <taxon>Malacostraca</taxon>
        <taxon>Eumalacostraca</taxon>
        <taxon>Eucarida</taxon>
        <taxon>Decapoda</taxon>
        <taxon>Pleocyemata</taxon>
        <taxon>Brachyura</taxon>
        <taxon>Eubrachyura</taxon>
        <taxon>Portunoidea</taxon>
        <taxon>Portunidae</taxon>
        <taxon>Portuninae</taxon>
        <taxon>Portunus</taxon>
    </lineage>
</organism>
<dbReference type="Proteomes" id="UP000324222">
    <property type="component" value="Unassembled WGS sequence"/>
</dbReference>
<dbReference type="EMBL" id="VSRR010027296">
    <property type="protein sequence ID" value="MPC68108.1"/>
    <property type="molecule type" value="Genomic_DNA"/>
</dbReference>
<keyword evidence="2" id="KW-1185">Reference proteome</keyword>
<accession>A0A5B7HGY4</accession>
<sequence>MWSNRGDWKVEVVVVVMGGHHPFPLLNRAWETDPRNRKLRFGPEGSEEAMAHTSIPIPFQGSFHIRLFGFYGSSAGTRTAVKPL</sequence>
<proteinExistence type="predicted"/>
<comment type="caution">
    <text evidence="1">The sequence shown here is derived from an EMBL/GenBank/DDBJ whole genome shotgun (WGS) entry which is preliminary data.</text>
</comment>
<evidence type="ECO:0000313" key="1">
    <source>
        <dbReference type="EMBL" id="MPC68108.1"/>
    </source>
</evidence>
<reference evidence="1 2" key="1">
    <citation type="submission" date="2019-05" db="EMBL/GenBank/DDBJ databases">
        <title>Another draft genome of Portunus trituberculatus and its Hox gene families provides insights of decapod evolution.</title>
        <authorList>
            <person name="Jeong J.-H."/>
            <person name="Song I."/>
            <person name="Kim S."/>
            <person name="Choi T."/>
            <person name="Kim D."/>
            <person name="Ryu S."/>
            <person name="Kim W."/>
        </authorList>
    </citation>
    <scope>NUCLEOTIDE SEQUENCE [LARGE SCALE GENOMIC DNA]</scope>
    <source>
        <tissue evidence="1">Muscle</tissue>
    </source>
</reference>
<name>A0A5B7HGY4_PORTR</name>
<protein>
    <submittedName>
        <fullName evidence="1">Uncharacterized protein</fullName>
    </submittedName>
</protein>
<evidence type="ECO:0000313" key="2">
    <source>
        <dbReference type="Proteomes" id="UP000324222"/>
    </source>
</evidence>